<dbReference type="Proteomes" id="UP000175707">
    <property type="component" value="Unassembled WGS sequence"/>
</dbReference>
<evidence type="ECO:0000313" key="4">
    <source>
        <dbReference type="Proteomes" id="UP000175707"/>
    </source>
</evidence>
<reference evidence="3 4" key="1">
    <citation type="submission" date="2016-06" db="EMBL/GenBank/DDBJ databases">
        <title>Gene turnover analysis identifies the evolutionary adaptation of the extremophile Acidithiobacillus caldus.</title>
        <authorList>
            <person name="Zhang X."/>
        </authorList>
    </citation>
    <scope>NUCLEOTIDE SEQUENCE [LARGE SCALE GENOMIC DNA]</scope>
    <source>
        <strain evidence="1 3">DX</strain>
        <strain evidence="2 4">S1</strain>
    </source>
</reference>
<dbReference type="EMBL" id="LZYH01000557">
    <property type="protein sequence ID" value="OFC59393.1"/>
    <property type="molecule type" value="Genomic_DNA"/>
</dbReference>
<evidence type="ECO:0000313" key="1">
    <source>
        <dbReference type="EMBL" id="OFC37665.1"/>
    </source>
</evidence>
<organism evidence="1 3">
    <name type="scientific">Acidithiobacillus caldus</name>
    <dbReference type="NCBI Taxonomy" id="33059"/>
    <lineage>
        <taxon>Bacteria</taxon>
        <taxon>Pseudomonadati</taxon>
        <taxon>Pseudomonadota</taxon>
        <taxon>Acidithiobacillia</taxon>
        <taxon>Acidithiobacillales</taxon>
        <taxon>Acidithiobacillaceae</taxon>
        <taxon>Acidithiobacillus</taxon>
    </lineage>
</organism>
<accession>A0A1E7YPY3</accession>
<name>A0A1E7YPY3_9PROT</name>
<gene>
    <name evidence="1" type="ORF">BAE27_03790</name>
    <name evidence="2" type="ORF">BAE30_08630</name>
</gene>
<comment type="caution">
    <text evidence="1">The sequence shown here is derived from an EMBL/GenBank/DDBJ whole genome shotgun (WGS) entry which is preliminary data.</text>
</comment>
<dbReference type="Proteomes" id="UP000175616">
    <property type="component" value="Unassembled WGS sequence"/>
</dbReference>
<evidence type="ECO:0000313" key="3">
    <source>
        <dbReference type="Proteomes" id="UP000175616"/>
    </source>
</evidence>
<sequence>MLCTIAQRGWLWFGSSGGAATLRCKGAKHGEEHTVLLTGYGAAKITMPAGDDTGLFARPGHAPESREA</sequence>
<proteinExistence type="predicted"/>
<protein>
    <submittedName>
        <fullName evidence="1">Uncharacterized protein</fullName>
    </submittedName>
</protein>
<dbReference type="EMBL" id="LZYE01000071">
    <property type="protein sequence ID" value="OFC37665.1"/>
    <property type="molecule type" value="Genomic_DNA"/>
</dbReference>
<dbReference type="AlphaFoldDB" id="A0A1E7YPY3"/>
<evidence type="ECO:0000313" key="2">
    <source>
        <dbReference type="EMBL" id="OFC59393.1"/>
    </source>
</evidence>